<dbReference type="AlphaFoldDB" id="A0A063Y6R2"/>
<dbReference type="Proteomes" id="UP000027318">
    <property type="component" value="Unassembled WGS sequence"/>
</dbReference>
<organism evidence="2 3">
    <name type="scientific">Nitrincola lacisaponensis</name>
    <dbReference type="NCBI Taxonomy" id="267850"/>
    <lineage>
        <taxon>Bacteria</taxon>
        <taxon>Pseudomonadati</taxon>
        <taxon>Pseudomonadota</taxon>
        <taxon>Gammaproteobacteria</taxon>
        <taxon>Oceanospirillales</taxon>
        <taxon>Oceanospirillaceae</taxon>
        <taxon>Nitrincola</taxon>
    </lineage>
</organism>
<evidence type="ECO:0000313" key="3">
    <source>
        <dbReference type="Proteomes" id="UP000027318"/>
    </source>
</evidence>
<keyword evidence="1" id="KW-0732">Signal</keyword>
<proteinExistence type="predicted"/>
<dbReference type="STRING" id="267850.ADINL_1417"/>
<accession>A0A063Y6R2</accession>
<feature type="chain" id="PRO_5001623484" evidence="1">
    <location>
        <begin position="21"/>
        <end position="190"/>
    </location>
</feature>
<comment type="caution">
    <text evidence="2">The sequence shown here is derived from an EMBL/GenBank/DDBJ whole genome shotgun (WGS) entry which is preliminary data.</text>
</comment>
<evidence type="ECO:0000313" key="2">
    <source>
        <dbReference type="EMBL" id="KDE40825.1"/>
    </source>
</evidence>
<dbReference type="EMBL" id="JMSZ01000016">
    <property type="protein sequence ID" value="KDE40825.1"/>
    <property type="molecule type" value="Genomic_DNA"/>
</dbReference>
<reference evidence="2 3" key="1">
    <citation type="journal article" date="2005" name="Int. J. Syst. Evol. Microbiol.">
        <title>Nitrincola lacisaponensis gen. nov., sp. nov., a novel alkaliphilic bacterium isolated from an alkaline, saline lake.</title>
        <authorList>
            <person name="Dimitriu P.A."/>
            <person name="Shukla S.K."/>
            <person name="Conradt J."/>
            <person name="Marquez M.C."/>
            <person name="Ventosa A."/>
            <person name="Maglia A."/>
            <person name="Peyton B.M."/>
            <person name="Pinkart H.C."/>
            <person name="Mormile M.R."/>
        </authorList>
    </citation>
    <scope>NUCLEOTIDE SEQUENCE [LARGE SCALE GENOMIC DNA]</scope>
    <source>
        <strain evidence="2 3">4CA</strain>
    </source>
</reference>
<keyword evidence="3" id="KW-1185">Reference proteome</keyword>
<protein>
    <submittedName>
        <fullName evidence="2">Uncharacterized protein</fullName>
    </submittedName>
</protein>
<evidence type="ECO:0000256" key="1">
    <source>
        <dbReference type="SAM" id="SignalP"/>
    </source>
</evidence>
<name>A0A063Y6R2_9GAMM</name>
<sequence length="190" mass="21684">MMRLPVRWLILCSLAVPVMAQPLEYDVVVPEGYTGGRFHGQDVFEMREGWQSFDPEIMPEVYPSAPTLPPEPVVIMYSPSLVEPEVQTVMNTSEVVYALQGEERIFAEITEDIREQQCFALGLSRDCDPDVGFSGELTFETETGETVGRDMLAPTNFYRRLEALQQEPEPEERFRLLEESFQPNLAPLFD</sequence>
<gene>
    <name evidence="2" type="ORF">ADINL_1417</name>
</gene>
<feature type="signal peptide" evidence="1">
    <location>
        <begin position="1"/>
        <end position="20"/>
    </location>
</feature>